<evidence type="ECO:0000313" key="2">
    <source>
        <dbReference type="EMBL" id="MBB6395207.1"/>
    </source>
</evidence>
<keyword evidence="1" id="KW-0472">Membrane</keyword>
<evidence type="ECO:0000256" key="1">
    <source>
        <dbReference type="SAM" id="Phobius"/>
    </source>
</evidence>
<keyword evidence="3" id="KW-1185">Reference proteome</keyword>
<feature type="transmembrane region" description="Helical" evidence="1">
    <location>
        <begin position="31"/>
        <end position="53"/>
    </location>
</feature>
<proteinExistence type="predicted"/>
<accession>A0A7X0KYA1</accession>
<gene>
    <name evidence="2" type="ORF">BKA00_002121</name>
</gene>
<name>A0A7X0KYA1_9ACTN</name>
<reference evidence="2 3" key="1">
    <citation type="submission" date="2020-08" db="EMBL/GenBank/DDBJ databases">
        <title>Sequencing the genomes of 1000 actinobacteria strains.</title>
        <authorList>
            <person name="Klenk H.-P."/>
        </authorList>
    </citation>
    <scope>NUCLEOTIDE SEQUENCE [LARGE SCALE GENOMIC DNA]</scope>
    <source>
        <strain evidence="2 3">DSM 43675</strain>
    </source>
</reference>
<dbReference type="EMBL" id="JACHMQ010000001">
    <property type="protein sequence ID" value="MBB6395207.1"/>
    <property type="molecule type" value="Genomic_DNA"/>
</dbReference>
<dbReference type="AlphaFoldDB" id="A0A7X0KYA1"/>
<feature type="transmembrane region" description="Helical" evidence="1">
    <location>
        <begin position="65"/>
        <end position="83"/>
    </location>
</feature>
<keyword evidence="1" id="KW-1133">Transmembrane helix</keyword>
<comment type="caution">
    <text evidence="2">The sequence shown here is derived from an EMBL/GenBank/DDBJ whole genome shotgun (WGS) entry which is preliminary data.</text>
</comment>
<evidence type="ECO:0000313" key="3">
    <source>
        <dbReference type="Proteomes" id="UP000546324"/>
    </source>
</evidence>
<organism evidence="2 3">
    <name type="scientific">Actinomadura coerulea</name>
    <dbReference type="NCBI Taxonomy" id="46159"/>
    <lineage>
        <taxon>Bacteria</taxon>
        <taxon>Bacillati</taxon>
        <taxon>Actinomycetota</taxon>
        <taxon>Actinomycetes</taxon>
        <taxon>Streptosporangiales</taxon>
        <taxon>Thermomonosporaceae</taxon>
        <taxon>Actinomadura</taxon>
    </lineage>
</organism>
<sequence>MTIGGLVAAVVLGAAVGVLGRFVVPGRERMPAWLLMAVGVVAAFGGTGLVHLSSLGDGGWNLWEALFQIILPVAAVVLVATFWPKRTGR</sequence>
<dbReference type="Proteomes" id="UP000546324">
    <property type="component" value="Unassembled WGS sequence"/>
</dbReference>
<protein>
    <submittedName>
        <fullName evidence="2">Putative membrane protein YeaQ/YmgE (Transglycosylase-associated protein family)</fullName>
    </submittedName>
</protein>
<feature type="transmembrane region" description="Helical" evidence="1">
    <location>
        <begin position="6"/>
        <end position="24"/>
    </location>
</feature>
<dbReference type="RefSeq" id="WP_185024744.1">
    <property type="nucleotide sequence ID" value="NZ_JACHMQ010000001.1"/>
</dbReference>
<keyword evidence="1" id="KW-0812">Transmembrane</keyword>